<dbReference type="InterPro" id="IPR002048">
    <property type="entry name" value="EF_hand_dom"/>
</dbReference>
<dbReference type="Gene3D" id="1.10.238.10">
    <property type="entry name" value="EF-hand"/>
    <property type="match status" value="1"/>
</dbReference>
<evidence type="ECO:0000259" key="9">
    <source>
        <dbReference type="PROSITE" id="PS50222"/>
    </source>
</evidence>
<evidence type="ECO:0000256" key="4">
    <source>
        <dbReference type="ARBA" id="ARBA00022723"/>
    </source>
</evidence>
<evidence type="ECO:0000256" key="6">
    <source>
        <dbReference type="ARBA" id="ARBA00022837"/>
    </source>
</evidence>
<dbReference type="InterPro" id="IPR018247">
    <property type="entry name" value="EF_Hand_1_Ca_BS"/>
</dbReference>
<dbReference type="SUPFAM" id="SSF47473">
    <property type="entry name" value="EF-hand"/>
    <property type="match status" value="1"/>
</dbReference>
<feature type="compositionally biased region" description="Basic and acidic residues" evidence="8">
    <location>
        <begin position="16"/>
        <end position="30"/>
    </location>
</feature>
<sequence length="769" mass="83258">MRRKTRSCRRRRRQERGRSRPDGGEAERRSGGSRLPPRAPRTLPPGVFIGTFSPPASSEGGVAQGGVCGRGEGGYAPASPSCSRKDFFLPKGGEFRTPTPERRESGDGGGAHRAGVQHGRLGAGAEAARQGAGPGAARERRQVPGAGLRGAARRLPAARRPLPRRRLPAARRLARLQGAGPQLRQDRRRQVEEALGAVSAPAVHRGRSHAHGHLPGSAGRLLAAGRHRLADAQRHHPAPRGAARAELPARLRRHLPLPDLAVRGMAGRGGGRLPAHQGRQAALRALGRGHRVLERPAGKSLRQGERLLRGAVGRQHLGRLRGLHRRRHRVVRPAPAPRRPLPDHPQSPGAGLPARLLHRHNERLRHGSGDVQEAGEGARLLGDGGQADQLPRPIPGPHPHAQPLGGSGVDGPLERQLVGVERGGAGAEAAADGEDGGRRVLDVLPGFPAGIHPPGDLQPHPGRPEIPQIPQVEHEALRRHVAARQHRRGLPELSGHLLDQPPVQNPPGGGRRRGRRQPRARARLQLPAGAHAEAPAQGTPLRQGHGDHRLCRLRGPPRVRGQIGRPPEAGFLPGQRLACPLGAVHQPAGSEHPLPAAAGRVHRGAVHLRAQQGGRLRPPRLLREESRHRKVLSESEIDDNFKQLFKQLAGPDMEISVKELQTILNRIIGKHKDLRTKGFSTESCRSMVNLMDKDGNGKLGLVEFNILWNRIRNYLAVFRKFDLDKSGSMSAYEMRMALESAGFFQALDADKDGVVTFDILKWLQLTMFA</sequence>
<dbReference type="Proteomes" id="UP000694424">
    <property type="component" value="Unplaced"/>
</dbReference>
<feature type="region of interest" description="Disordered" evidence="8">
    <location>
        <begin position="490"/>
        <end position="566"/>
    </location>
</feature>
<feature type="compositionally biased region" description="Low complexity" evidence="8">
    <location>
        <begin position="144"/>
        <end position="160"/>
    </location>
</feature>
<dbReference type="PROSITE" id="PS00018">
    <property type="entry name" value="EF_HAND_1"/>
    <property type="match status" value="1"/>
</dbReference>
<evidence type="ECO:0000256" key="3">
    <source>
        <dbReference type="ARBA" id="ARBA00022490"/>
    </source>
</evidence>
<dbReference type="AlphaFoldDB" id="A0A8B9SAN1"/>
<feature type="compositionally biased region" description="Gly residues" evidence="8">
    <location>
        <begin position="62"/>
        <end position="74"/>
    </location>
</feature>
<keyword evidence="7" id="KW-0472">Membrane</keyword>
<keyword evidence="5" id="KW-0677">Repeat</keyword>
<dbReference type="GO" id="GO:0110158">
    <property type="term" value="C:calpain complex"/>
    <property type="evidence" value="ECO:0007669"/>
    <property type="project" value="TreeGrafter"/>
</dbReference>
<feature type="region of interest" description="Disordered" evidence="8">
    <location>
        <begin position="332"/>
        <end position="353"/>
    </location>
</feature>
<keyword evidence="6" id="KW-0106">Calcium</keyword>
<evidence type="ECO:0000313" key="11">
    <source>
        <dbReference type="Proteomes" id="UP000694424"/>
    </source>
</evidence>
<dbReference type="GO" id="GO:0012505">
    <property type="term" value="C:endomembrane system"/>
    <property type="evidence" value="ECO:0007669"/>
    <property type="project" value="UniProtKB-SubCell"/>
</dbReference>
<evidence type="ECO:0000256" key="5">
    <source>
        <dbReference type="ARBA" id="ARBA00022737"/>
    </source>
</evidence>
<comment type="subcellular location">
    <subcellularLocation>
        <location evidence="2">Cytoplasm</location>
    </subcellularLocation>
    <subcellularLocation>
        <location evidence="1">Endomembrane system</location>
    </subcellularLocation>
</comment>
<organism evidence="10 11">
    <name type="scientific">Apteryx owenii</name>
    <name type="common">Little spotted kiwi</name>
    <dbReference type="NCBI Taxonomy" id="8824"/>
    <lineage>
        <taxon>Eukaryota</taxon>
        <taxon>Metazoa</taxon>
        <taxon>Chordata</taxon>
        <taxon>Craniata</taxon>
        <taxon>Vertebrata</taxon>
        <taxon>Euteleostomi</taxon>
        <taxon>Archelosauria</taxon>
        <taxon>Archosauria</taxon>
        <taxon>Dinosauria</taxon>
        <taxon>Saurischia</taxon>
        <taxon>Theropoda</taxon>
        <taxon>Coelurosauria</taxon>
        <taxon>Aves</taxon>
        <taxon>Palaeognathae</taxon>
        <taxon>Apterygiformes</taxon>
        <taxon>Apterygidae</taxon>
        <taxon>Apteryx</taxon>
    </lineage>
</organism>
<protein>
    <submittedName>
        <fullName evidence="10">Calpain 1</fullName>
    </submittedName>
</protein>
<proteinExistence type="predicted"/>
<keyword evidence="11" id="KW-1185">Reference proteome</keyword>
<evidence type="ECO:0000256" key="7">
    <source>
        <dbReference type="ARBA" id="ARBA00023136"/>
    </source>
</evidence>
<reference evidence="10" key="1">
    <citation type="submission" date="2025-08" db="UniProtKB">
        <authorList>
            <consortium name="Ensembl"/>
        </authorList>
    </citation>
    <scope>IDENTIFICATION</scope>
</reference>
<evidence type="ECO:0000256" key="8">
    <source>
        <dbReference type="SAM" id="MobiDB-lite"/>
    </source>
</evidence>
<feature type="compositionally biased region" description="Basic residues" evidence="8">
    <location>
        <begin position="1"/>
        <end position="15"/>
    </location>
</feature>
<feature type="compositionally biased region" description="Low complexity" evidence="8">
    <location>
        <begin position="119"/>
        <end position="131"/>
    </location>
</feature>
<name>A0A8B9SAN1_APTOW</name>
<dbReference type="Ensembl" id="ENSAOWT00000021973.1">
    <property type="protein sequence ID" value="ENSAOWP00000019390.1"/>
    <property type="gene ID" value="ENSAOWG00000013171.1"/>
</dbReference>
<accession>A0A8B9SAN1</accession>
<evidence type="ECO:0000256" key="1">
    <source>
        <dbReference type="ARBA" id="ARBA00004308"/>
    </source>
</evidence>
<evidence type="ECO:0000313" key="10">
    <source>
        <dbReference type="Ensembl" id="ENSAOWP00000019390.1"/>
    </source>
</evidence>
<feature type="region of interest" description="Disordered" evidence="8">
    <location>
        <begin position="1"/>
        <end position="169"/>
    </location>
</feature>
<evidence type="ECO:0000256" key="2">
    <source>
        <dbReference type="ARBA" id="ARBA00004496"/>
    </source>
</evidence>
<dbReference type="GO" id="GO:0005509">
    <property type="term" value="F:calcium ion binding"/>
    <property type="evidence" value="ECO:0007669"/>
    <property type="project" value="InterPro"/>
</dbReference>
<feature type="compositionally biased region" description="Basic residues" evidence="8">
    <location>
        <begin position="510"/>
        <end position="522"/>
    </location>
</feature>
<keyword evidence="3" id="KW-0963">Cytoplasm</keyword>
<dbReference type="PANTHER" id="PTHR46735">
    <property type="entry name" value="CALPAIN, SMALL SUBUNIT 1 A-RELATED"/>
    <property type="match status" value="1"/>
</dbReference>
<keyword evidence="4" id="KW-0479">Metal-binding</keyword>
<dbReference type="InterPro" id="IPR011992">
    <property type="entry name" value="EF-hand-dom_pair"/>
</dbReference>
<dbReference type="Pfam" id="PF13833">
    <property type="entry name" value="EF-hand_8"/>
    <property type="match status" value="1"/>
</dbReference>
<reference evidence="10" key="2">
    <citation type="submission" date="2025-09" db="UniProtKB">
        <authorList>
            <consortium name="Ensembl"/>
        </authorList>
    </citation>
    <scope>IDENTIFICATION</scope>
</reference>
<dbReference type="PANTHER" id="PTHR46735:SF3">
    <property type="entry name" value="CALPAIN SMALL SUBUNIT 1-RELATED"/>
    <property type="match status" value="1"/>
</dbReference>
<feature type="region of interest" description="Disordered" evidence="8">
    <location>
        <begin position="365"/>
        <end position="413"/>
    </location>
</feature>
<feature type="domain" description="EF-hand" evidence="9">
    <location>
        <begin position="709"/>
        <end position="744"/>
    </location>
</feature>
<feature type="compositionally biased region" description="Pro residues" evidence="8">
    <location>
        <begin position="334"/>
        <end position="345"/>
    </location>
</feature>
<dbReference type="PROSITE" id="PS50222">
    <property type="entry name" value="EF_HAND_2"/>
    <property type="match status" value="1"/>
</dbReference>